<dbReference type="KEGG" id="smo:SELMODRAFT_420495"/>
<reference evidence="1 2" key="1">
    <citation type="journal article" date="2011" name="Science">
        <title>The Selaginella genome identifies genetic changes associated with the evolution of vascular plants.</title>
        <authorList>
            <person name="Banks J.A."/>
            <person name="Nishiyama T."/>
            <person name="Hasebe M."/>
            <person name="Bowman J.L."/>
            <person name="Gribskov M."/>
            <person name="dePamphilis C."/>
            <person name="Albert V.A."/>
            <person name="Aono N."/>
            <person name="Aoyama T."/>
            <person name="Ambrose B.A."/>
            <person name="Ashton N.W."/>
            <person name="Axtell M.J."/>
            <person name="Barker E."/>
            <person name="Barker M.S."/>
            <person name="Bennetzen J.L."/>
            <person name="Bonawitz N.D."/>
            <person name="Chapple C."/>
            <person name="Cheng C."/>
            <person name="Correa L.G."/>
            <person name="Dacre M."/>
            <person name="DeBarry J."/>
            <person name="Dreyer I."/>
            <person name="Elias M."/>
            <person name="Engstrom E.M."/>
            <person name="Estelle M."/>
            <person name="Feng L."/>
            <person name="Finet C."/>
            <person name="Floyd S.K."/>
            <person name="Frommer W.B."/>
            <person name="Fujita T."/>
            <person name="Gramzow L."/>
            <person name="Gutensohn M."/>
            <person name="Harholt J."/>
            <person name="Hattori M."/>
            <person name="Heyl A."/>
            <person name="Hirai T."/>
            <person name="Hiwatashi Y."/>
            <person name="Ishikawa M."/>
            <person name="Iwata M."/>
            <person name="Karol K.G."/>
            <person name="Koehler B."/>
            <person name="Kolukisaoglu U."/>
            <person name="Kubo M."/>
            <person name="Kurata T."/>
            <person name="Lalonde S."/>
            <person name="Li K."/>
            <person name="Li Y."/>
            <person name="Litt A."/>
            <person name="Lyons E."/>
            <person name="Manning G."/>
            <person name="Maruyama T."/>
            <person name="Michael T.P."/>
            <person name="Mikami K."/>
            <person name="Miyazaki S."/>
            <person name="Morinaga S."/>
            <person name="Murata T."/>
            <person name="Mueller-Roeber B."/>
            <person name="Nelson D.R."/>
            <person name="Obara M."/>
            <person name="Oguri Y."/>
            <person name="Olmstead R.G."/>
            <person name="Onodera N."/>
            <person name="Petersen B.L."/>
            <person name="Pils B."/>
            <person name="Prigge M."/>
            <person name="Rensing S.A."/>
            <person name="Riano-Pachon D.M."/>
            <person name="Roberts A.W."/>
            <person name="Sato Y."/>
            <person name="Scheller H.V."/>
            <person name="Schulz B."/>
            <person name="Schulz C."/>
            <person name="Shakirov E.V."/>
            <person name="Shibagaki N."/>
            <person name="Shinohara N."/>
            <person name="Shippen D.E."/>
            <person name="Soerensen I."/>
            <person name="Sotooka R."/>
            <person name="Sugimoto N."/>
            <person name="Sugita M."/>
            <person name="Sumikawa N."/>
            <person name="Tanurdzic M."/>
            <person name="Theissen G."/>
            <person name="Ulvskov P."/>
            <person name="Wakazuki S."/>
            <person name="Weng J.K."/>
            <person name="Willats W.W."/>
            <person name="Wipf D."/>
            <person name="Wolf P.G."/>
            <person name="Yang L."/>
            <person name="Zimmer A.D."/>
            <person name="Zhu Q."/>
            <person name="Mitros T."/>
            <person name="Hellsten U."/>
            <person name="Loque D."/>
            <person name="Otillar R."/>
            <person name="Salamov A."/>
            <person name="Schmutz J."/>
            <person name="Shapiro H."/>
            <person name="Lindquist E."/>
            <person name="Lucas S."/>
            <person name="Rokhsar D."/>
            <person name="Grigoriev I.V."/>
        </authorList>
    </citation>
    <scope>NUCLEOTIDE SEQUENCE [LARGE SCALE GENOMIC DNA]</scope>
</reference>
<dbReference type="AlphaFoldDB" id="D8SC65"/>
<dbReference type="InterPro" id="IPR052787">
    <property type="entry name" value="MAVS"/>
</dbReference>
<dbReference type="EMBL" id="GL377611">
    <property type="protein sequence ID" value="EFJ18032.1"/>
    <property type="molecule type" value="Genomic_DNA"/>
</dbReference>
<sequence>MEALSSFKPICNRAQGQIDPLLAAHCNSTAFLFSINPSRYEDLHVVVSDFHSNTWRASFDYDYLENLRNELGIRDSFPVYMQNLHDGFSSNQVKFELSAAAPSRAAASGRLKTRISLREISLELELSEGRCASDNMSTLIWEFFEILSAAKSRVFHLEAALAEGKIKTLKVLDTVECIRAKQRAMAINVSPLNPSRKQPKPVLQAAPSTVKFPSNSSDGSFFLGEAPCSPDLKLEETYCAGGDEMSASTANGIHDQLFEAMPNNQGLLPSLDMQPHINADADREEKNRSLCSDLWAKRHFLEWRKEQGLPSSNLEDLPLPELADCLTKFFRMVKKRNGSLFPSESLRAMFRAFCRILRSHYRKLQLQGQYDGPGVDLSRDSLFERARLACLEAMKYSKSHGGNVKRRKKPDEWIPAPEEDILCHPANQVTDPYGLLKRLCFYVIRKFHVHGHMELYYTTDVEFKRFGNGDGTATWEYDEKRAANHKRKSSFREPVSCSESDVVLCLDKYFFHAPPKASASEPRQLFLAPIGKPESNVWYRNQIMNLKTLRGWYRYMGPMPGRADSDPHLR</sequence>
<dbReference type="PANTHER" id="PTHR21446">
    <property type="entry name" value="DUF3504 DOMAIN-CONTAINING PROTEIN"/>
    <property type="match status" value="1"/>
</dbReference>
<gene>
    <name evidence="1" type="ORF">SELMODRAFT_420495</name>
</gene>
<dbReference type="InParanoid" id="D8SC65"/>
<evidence type="ECO:0000313" key="1">
    <source>
        <dbReference type="EMBL" id="EFJ18032.1"/>
    </source>
</evidence>
<protein>
    <submittedName>
        <fullName evidence="1">Uncharacterized protein</fullName>
    </submittedName>
</protein>
<dbReference type="STRING" id="88036.D8SC65"/>
<dbReference type="HOGENOM" id="CLU_478526_0_0_1"/>
<dbReference type="Gramene" id="EFJ18032">
    <property type="protein sequence ID" value="EFJ18032"/>
    <property type="gene ID" value="SELMODRAFT_420495"/>
</dbReference>
<name>D8SC65_SELML</name>
<proteinExistence type="predicted"/>
<keyword evidence="2" id="KW-1185">Reference proteome</keyword>
<dbReference type="PANTHER" id="PTHR21446:SF12">
    <property type="entry name" value="POTASSIUM CHANNEL TETRAMERIZATION DOMAIN CONTAINING 1"/>
    <property type="match status" value="1"/>
</dbReference>
<organism evidence="2">
    <name type="scientific">Selaginella moellendorffii</name>
    <name type="common">Spikemoss</name>
    <dbReference type="NCBI Taxonomy" id="88036"/>
    <lineage>
        <taxon>Eukaryota</taxon>
        <taxon>Viridiplantae</taxon>
        <taxon>Streptophyta</taxon>
        <taxon>Embryophyta</taxon>
        <taxon>Tracheophyta</taxon>
        <taxon>Lycopodiopsida</taxon>
        <taxon>Selaginellales</taxon>
        <taxon>Selaginellaceae</taxon>
        <taxon>Selaginella</taxon>
    </lineage>
</organism>
<evidence type="ECO:0000313" key="2">
    <source>
        <dbReference type="Proteomes" id="UP000001514"/>
    </source>
</evidence>
<dbReference type="Proteomes" id="UP000001514">
    <property type="component" value="Unassembled WGS sequence"/>
</dbReference>
<accession>D8SC65</accession>